<evidence type="ECO:0000313" key="1">
    <source>
        <dbReference type="EMBL" id="GBP30500.1"/>
    </source>
</evidence>
<keyword evidence="2" id="KW-1185">Reference proteome</keyword>
<dbReference type="AlphaFoldDB" id="A0A4C1UW90"/>
<dbReference type="EMBL" id="BGZK01000234">
    <property type="protein sequence ID" value="GBP30500.1"/>
    <property type="molecule type" value="Genomic_DNA"/>
</dbReference>
<organism evidence="1 2">
    <name type="scientific">Eumeta variegata</name>
    <name type="common">Bagworm moth</name>
    <name type="synonym">Eumeta japonica</name>
    <dbReference type="NCBI Taxonomy" id="151549"/>
    <lineage>
        <taxon>Eukaryota</taxon>
        <taxon>Metazoa</taxon>
        <taxon>Ecdysozoa</taxon>
        <taxon>Arthropoda</taxon>
        <taxon>Hexapoda</taxon>
        <taxon>Insecta</taxon>
        <taxon>Pterygota</taxon>
        <taxon>Neoptera</taxon>
        <taxon>Endopterygota</taxon>
        <taxon>Lepidoptera</taxon>
        <taxon>Glossata</taxon>
        <taxon>Ditrysia</taxon>
        <taxon>Tineoidea</taxon>
        <taxon>Psychidae</taxon>
        <taxon>Oiketicinae</taxon>
        <taxon>Eumeta</taxon>
    </lineage>
</organism>
<protein>
    <submittedName>
        <fullName evidence="1">Uncharacterized protein</fullName>
    </submittedName>
</protein>
<reference evidence="1 2" key="1">
    <citation type="journal article" date="2019" name="Commun. Biol.">
        <title>The bagworm genome reveals a unique fibroin gene that provides high tensile strength.</title>
        <authorList>
            <person name="Kono N."/>
            <person name="Nakamura H."/>
            <person name="Ohtoshi R."/>
            <person name="Tomita M."/>
            <person name="Numata K."/>
            <person name="Arakawa K."/>
        </authorList>
    </citation>
    <scope>NUCLEOTIDE SEQUENCE [LARGE SCALE GENOMIC DNA]</scope>
</reference>
<sequence length="155" mass="16976">MPNSDVREVATSAVTLRPVSENSSGLLSLRQPDFSTVRYPNPFQEAGNALVSLQGFRMFSQDHDRGLVRDIDSGCTVTSAHGLVPNSSTGSALGYDRVTFPQPDISPAFEFNAIPHSFPILISLSRSLFILISKAFQISIIHHTIMKFLKTVGRN</sequence>
<dbReference type="Proteomes" id="UP000299102">
    <property type="component" value="Unassembled WGS sequence"/>
</dbReference>
<gene>
    <name evidence="1" type="ORF">EVAR_94680_1</name>
</gene>
<evidence type="ECO:0000313" key="2">
    <source>
        <dbReference type="Proteomes" id="UP000299102"/>
    </source>
</evidence>
<proteinExistence type="predicted"/>
<accession>A0A4C1UW90</accession>
<comment type="caution">
    <text evidence="1">The sequence shown here is derived from an EMBL/GenBank/DDBJ whole genome shotgun (WGS) entry which is preliminary data.</text>
</comment>
<name>A0A4C1UW90_EUMVA</name>